<accession>A0A0F0CJJ9</accession>
<dbReference type="Proteomes" id="UP000033428">
    <property type="component" value="Unassembled WGS sequence"/>
</dbReference>
<feature type="transmembrane region" description="Helical" evidence="1">
    <location>
        <begin position="41"/>
        <end position="64"/>
    </location>
</feature>
<keyword evidence="1" id="KW-0812">Transmembrane</keyword>
<organism evidence="2 3">
    <name type="scientific">Candidatus Omnitrophus magneticus</name>
    <dbReference type="NCBI Taxonomy" id="1609969"/>
    <lineage>
        <taxon>Bacteria</taxon>
        <taxon>Pseudomonadati</taxon>
        <taxon>Candidatus Omnitrophota</taxon>
        <taxon>Candidatus Omnitrophus</taxon>
    </lineage>
</organism>
<sequence>MSLSSSFCNIVTLLNVTLLLLIVSCNWLICLYNKLFSVTKLPYSTLIFPNSHCNIVILLLVTLLRSRKVSINSCGLPFISVYTASGTNKVINLPSCFFPLLPSLPLPSPLPSLPPLPRFSRPDELRLTLV</sequence>
<dbReference type="AlphaFoldDB" id="A0A0F0CJJ9"/>
<protein>
    <submittedName>
        <fullName evidence="2">Uncharacterized protein</fullName>
    </submittedName>
</protein>
<reference evidence="2 3" key="1">
    <citation type="submission" date="2015-02" db="EMBL/GenBank/DDBJ databases">
        <title>Single-cell genomics of uncultivated deep-branching MTB reveals a conserved set of magnetosome genes.</title>
        <authorList>
            <person name="Kolinko S."/>
            <person name="Richter M."/>
            <person name="Glockner F.O."/>
            <person name="Brachmann A."/>
            <person name="Schuler D."/>
        </authorList>
    </citation>
    <scope>NUCLEOTIDE SEQUENCE [LARGE SCALE GENOMIC DNA]</scope>
    <source>
        <strain evidence="2">SKK-01</strain>
    </source>
</reference>
<name>A0A0F0CJJ9_9BACT</name>
<dbReference type="EMBL" id="JYNY01000555">
    <property type="protein sequence ID" value="KJJ83498.1"/>
    <property type="molecule type" value="Genomic_DNA"/>
</dbReference>
<comment type="caution">
    <text evidence="2">The sequence shown here is derived from an EMBL/GenBank/DDBJ whole genome shotgun (WGS) entry which is preliminary data.</text>
</comment>
<gene>
    <name evidence="2" type="ORF">OMAG_002634</name>
</gene>
<keyword evidence="1" id="KW-1133">Transmembrane helix</keyword>
<evidence type="ECO:0000256" key="1">
    <source>
        <dbReference type="SAM" id="Phobius"/>
    </source>
</evidence>
<evidence type="ECO:0000313" key="3">
    <source>
        <dbReference type="Proteomes" id="UP000033428"/>
    </source>
</evidence>
<keyword evidence="3" id="KW-1185">Reference proteome</keyword>
<feature type="transmembrane region" description="Helical" evidence="1">
    <location>
        <begin position="7"/>
        <end position="29"/>
    </location>
</feature>
<proteinExistence type="predicted"/>
<evidence type="ECO:0000313" key="2">
    <source>
        <dbReference type="EMBL" id="KJJ83498.1"/>
    </source>
</evidence>
<keyword evidence="1" id="KW-0472">Membrane</keyword>